<protein>
    <submittedName>
        <fullName evidence="1">Uncharacterized protein</fullName>
    </submittedName>
</protein>
<proteinExistence type="predicted"/>
<name>A0A3R7KPK8_TRYRA</name>
<accession>A0A3R7KPK8</accession>
<gene>
    <name evidence="1" type="ORF">TraAM80_01197</name>
</gene>
<comment type="caution">
    <text evidence="1">The sequence shown here is derived from an EMBL/GenBank/DDBJ whole genome shotgun (WGS) entry which is preliminary data.</text>
</comment>
<dbReference type="EMBL" id="MKGL01000023">
    <property type="protein sequence ID" value="RNF11070.1"/>
    <property type="molecule type" value="Genomic_DNA"/>
</dbReference>
<sequence length="118" mass="12775">MLQLAFQQMEADIFDHLWDEEIMDECCGMCVRQTLAKQQPLPSSIVCSTQRTAPIKLNSIICPLAPHCARLLLDFAGGVCIPLLCHLICMPCLAVPKGLPRFEVGVAPAIATVLAVSA</sequence>
<dbReference type="Proteomes" id="UP000283634">
    <property type="component" value="Unassembled WGS sequence"/>
</dbReference>
<evidence type="ECO:0000313" key="1">
    <source>
        <dbReference type="EMBL" id="RNF11070.1"/>
    </source>
</evidence>
<dbReference type="AlphaFoldDB" id="A0A3R7KPK8"/>
<reference evidence="1 2" key="1">
    <citation type="journal article" date="2018" name="BMC Genomics">
        <title>Genomic comparison of Trypanosoma conorhini and Trypanosoma rangeli to Trypanosoma cruzi strains of high and low virulence.</title>
        <authorList>
            <person name="Bradwell K.R."/>
            <person name="Koparde V.N."/>
            <person name="Matveyev A.V."/>
            <person name="Serrano M.G."/>
            <person name="Alves J.M."/>
            <person name="Parikh H."/>
            <person name="Huang B."/>
            <person name="Lee V."/>
            <person name="Espinosa-Alvarez O."/>
            <person name="Ortiz P.A."/>
            <person name="Costa-Martins A.G."/>
            <person name="Teixeira M.M."/>
            <person name="Buck G.A."/>
        </authorList>
    </citation>
    <scope>NUCLEOTIDE SEQUENCE [LARGE SCALE GENOMIC DNA]</scope>
    <source>
        <strain evidence="1 2">AM80</strain>
    </source>
</reference>
<evidence type="ECO:0000313" key="2">
    <source>
        <dbReference type="Proteomes" id="UP000283634"/>
    </source>
</evidence>
<keyword evidence="2" id="KW-1185">Reference proteome</keyword>
<dbReference type="OrthoDB" id="425950at2759"/>
<dbReference type="RefSeq" id="XP_029241964.1">
    <property type="nucleotide sequence ID" value="XM_029378250.1"/>
</dbReference>
<dbReference type="GeneID" id="40325130"/>
<organism evidence="1 2">
    <name type="scientific">Trypanosoma rangeli</name>
    <dbReference type="NCBI Taxonomy" id="5698"/>
    <lineage>
        <taxon>Eukaryota</taxon>
        <taxon>Discoba</taxon>
        <taxon>Euglenozoa</taxon>
        <taxon>Kinetoplastea</taxon>
        <taxon>Metakinetoplastina</taxon>
        <taxon>Trypanosomatida</taxon>
        <taxon>Trypanosomatidae</taxon>
        <taxon>Trypanosoma</taxon>
        <taxon>Herpetosoma</taxon>
    </lineage>
</organism>